<dbReference type="InterPro" id="IPR051601">
    <property type="entry name" value="Serine_prot/Carboxylest_S33"/>
</dbReference>
<protein>
    <submittedName>
        <fullName evidence="4">Alpha/beta hydrolase fold protein</fullName>
    </submittedName>
</protein>
<evidence type="ECO:0000256" key="2">
    <source>
        <dbReference type="ARBA" id="ARBA00022801"/>
    </source>
</evidence>
<accession>A6G909</accession>
<dbReference type="Pfam" id="PF00561">
    <property type="entry name" value="Abhydrolase_1"/>
    <property type="match status" value="1"/>
</dbReference>
<comment type="caution">
    <text evidence="4">The sequence shown here is derived from an EMBL/GenBank/DDBJ whole genome shotgun (WGS) entry which is preliminary data.</text>
</comment>
<dbReference type="EMBL" id="ABCS01000042">
    <property type="protein sequence ID" value="EDM77695.1"/>
    <property type="molecule type" value="Genomic_DNA"/>
</dbReference>
<dbReference type="Gene3D" id="3.40.50.1820">
    <property type="entry name" value="alpha/beta hydrolase"/>
    <property type="match status" value="1"/>
</dbReference>
<proteinExistence type="inferred from homology"/>
<dbReference type="AlphaFoldDB" id="A6G909"/>
<organism evidence="4 5">
    <name type="scientific">Plesiocystis pacifica SIR-1</name>
    <dbReference type="NCBI Taxonomy" id="391625"/>
    <lineage>
        <taxon>Bacteria</taxon>
        <taxon>Pseudomonadati</taxon>
        <taxon>Myxococcota</taxon>
        <taxon>Polyangia</taxon>
        <taxon>Nannocystales</taxon>
        <taxon>Nannocystaceae</taxon>
        <taxon>Plesiocystis</taxon>
    </lineage>
</organism>
<reference evidence="4 5" key="1">
    <citation type="submission" date="2007-06" db="EMBL/GenBank/DDBJ databases">
        <authorList>
            <person name="Shimkets L."/>
            <person name="Ferriera S."/>
            <person name="Johnson J."/>
            <person name="Kravitz S."/>
            <person name="Beeson K."/>
            <person name="Sutton G."/>
            <person name="Rogers Y.-H."/>
            <person name="Friedman R."/>
            <person name="Frazier M."/>
            <person name="Venter J.C."/>
        </authorList>
    </citation>
    <scope>NUCLEOTIDE SEQUENCE [LARGE SCALE GENOMIC DNA]</scope>
    <source>
        <strain evidence="4 5">SIR-1</strain>
    </source>
</reference>
<dbReference type="PRINTS" id="PR00793">
    <property type="entry name" value="PROAMNOPTASE"/>
</dbReference>
<dbReference type="InterPro" id="IPR002410">
    <property type="entry name" value="Peptidase_S33"/>
</dbReference>
<evidence type="ECO:0000256" key="1">
    <source>
        <dbReference type="ARBA" id="ARBA00010088"/>
    </source>
</evidence>
<sequence length="443" mass="49043">MHHPDDFVFLPGLRLQDHRFELPIDHGAAARGESSATIEVFAREVTPSEVDAAEAAQRPALVFLQGGPGFASPRPMRRGGWLAKALERYRVVLLDPRGTGRSTRIDGASLPAVANSADPQVQAECLALFRADAIVQDCEAIREALCFDRPWTVLGQSFGGFCALTYLSFAPEGLEAAIITGGIPPVGVPIDDIYRATYARVRDRNRRYFERYPSDRGALDRLVAQLRQTEVRSLGGDRLSPRRVAQLGLQFGFDDGFEIVHYLLEGAQGRTVTGPRPAHEFLVGLEKVMAFDTNPLFSLLHEAAYCEGPGSASRWSAERVRGELPEFAEDAEPMLFTGEMIYPWMFEEYGQLRPHAAVAEALATRDEWPALYDPGQLSRNKVPCVAAVYTEDMYVERRFSEATAAEIPQLRCWVTADHEHNGLRAQGEVVLGRLLAMLDGEVD</sequence>
<dbReference type="InterPro" id="IPR029058">
    <property type="entry name" value="AB_hydrolase_fold"/>
</dbReference>
<dbReference type="Proteomes" id="UP000005801">
    <property type="component" value="Unassembled WGS sequence"/>
</dbReference>
<keyword evidence="2 4" id="KW-0378">Hydrolase</keyword>
<keyword evidence="5" id="KW-1185">Reference proteome</keyword>
<comment type="similarity">
    <text evidence="1">Belongs to the peptidase S33 family.</text>
</comment>
<dbReference type="GO" id="GO:0006508">
    <property type="term" value="P:proteolysis"/>
    <property type="evidence" value="ECO:0007669"/>
    <property type="project" value="InterPro"/>
</dbReference>
<dbReference type="InterPro" id="IPR000073">
    <property type="entry name" value="AB_hydrolase_1"/>
</dbReference>
<evidence type="ECO:0000313" key="5">
    <source>
        <dbReference type="Proteomes" id="UP000005801"/>
    </source>
</evidence>
<dbReference type="OrthoDB" id="9796770at2"/>
<dbReference type="PANTHER" id="PTHR43248:SF2">
    <property type="entry name" value="PROLYL AMINOPEPTIDASE"/>
    <property type="match status" value="1"/>
</dbReference>
<evidence type="ECO:0000313" key="4">
    <source>
        <dbReference type="EMBL" id="EDM77695.1"/>
    </source>
</evidence>
<feature type="domain" description="AB hydrolase-1" evidence="3">
    <location>
        <begin position="59"/>
        <end position="213"/>
    </location>
</feature>
<name>A6G909_9BACT</name>
<evidence type="ECO:0000259" key="3">
    <source>
        <dbReference type="Pfam" id="PF00561"/>
    </source>
</evidence>
<dbReference type="STRING" id="391625.PPSIR1_14120"/>
<dbReference type="RefSeq" id="WP_006973204.1">
    <property type="nucleotide sequence ID" value="NZ_ABCS01000042.1"/>
</dbReference>
<dbReference type="ESTHER" id="9delt-a6g909">
    <property type="family name" value="Proline_iminopeptidase"/>
</dbReference>
<dbReference type="PANTHER" id="PTHR43248">
    <property type="entry name" value="2-SUCCINYL-6-HYDROXY-2,4-CYCLOHEXADIENE-1-CARBOXYLATE SYNTHASE"/>
    <property type="match status" value="1"/>
</dbReference>
<dbReference type="GO" id="GO:0008233">
    <property type="term" value="F:peptidase activity"/>
    <property type="evidence" value="ECO:0007669"/>
    <property type="project" value="InterPro"/>
</dbReference>
<gene>
    <name evidence="4" type="ORF">PPSIR1_14120</name>
</gene>
<dbReference type="eggNOG" id="COG1073">
    <property type="taxonomic scope" value="Bacteria"/>
</dbReference>
<dbReference type="SUPFAM" id="SSF53474">
    <property type="entry name" value="alpha/beta-Hydrolases"/>
    <property type="match status" value="1"/>
</dbReference>